<sequence length="250" mass="26223">TFLPLLPALPKWFNIVLVDFPGFGKSTLNKTSKPITVTGTVLDIHGLISSIKESAGTSDSEKIICIGHSFGAIIALHYAAKYPDAVAGLALLGTGRAAGHIPAVKQRMMDLASNVRNGGIDFAADAAAVSNFYPDTLEQSASSSARESVRKAVAASDPEGYAQTCEALVDSSHTDPDYSTIKCATVFVAGDKDIISPVDRSTELSKLMGGESWVVTVKSGHQQALEDPEGVGEALIQLFAKIKGSPQMST</sequence>
<feature type="non-terminal residue" evidence="2">
    <location>
        <position position="1"/>
    </location>
</feature>
<dbReference type="EMBL" id="JMSE01000697">
    <property type="protein sequence ID" value="KDN68228.1"/>
    <property type="molecule type" value="Genomic_DNA"/>
</dbReference>
<dbReference type="eggNOG" id="KOG1454">
    <property type="taxonomic scope" value="Eukaryota"/>
</dbReference>
<dbReference type="PANTHER" id="PTHR43798:SF33">
    <property type="entry name" value="HYDROLASE, PUTATIVE (AFU_ORTHOLOGUE AFUA_2G14860)-RELATED"/>
    <property type="match status" value="1"/>
</dbReference>
<dbReference type="Pfam" id="PF00561">
    <property type="entry name" value="Abhydrolase_1"/>
    <property type="match status" value="1"/>
</dbReference>
<dbReference type="STRING" id="1173701.A0A066XGC9"/>
<dbReference type="SUPFAM" id="SSF53474">
    <property type="entry name" value="alpha/beta-Hydrolases"/>
    <property type="match status" value="1"/>
</dbReference>
<dbReference type="OrthoDB" id="2498029at2759"/>
<dbReference type="GO" id="GO:0016020">
    <property type="term" value="C:membrane"/>
    <property type="evidence" value="ECO:0007669"/>
    <property type="project" value="TreeGrafter"/>
</dbReference>
<organism evidence="2 3">
    <name type="scientific">Colletotrichum sublineola</name>
    <name type="common">Sorghum anthracnose fungus</name>
    <dbReference type="NCBI Taxonomy" id="1173701"/>
    <lineage>
        <taxon>Eukaryota</taxon>
        <taxon>Fungi</taxon>
        <taxon>Dikarya</taxon>
        <taxon>Ascomycota</taxon>
        <taxon>Pezizomycotina</taxon>
        <taxon>Sordariomycetes</taxon>
        <taxon>Hypocreomycetidae</taxon>
        <taxon>Glomerellales</taxon>
        <taxon>Glomerellaceae</taxon>
        <taxon>Colletotrichum</taxon>
        <taxon>Colletotrichum graminicola species complex</taxon>
    </lineage>
</organism>
<dbReference type="InterPro" id="IPR050266">
    <property type="entry name" value="AB_hydrolase_sf"/>
</dbReference>
<evidence type="ECO:0000313" key="2">
    <source>
        <dbReference type="EMBL" id="KDN68228.1"/>
    </source>
</evidence>
<comment type="caution">
    <text evidence="2">The sequence shown here is derived from an EMBL/GenBank/DDBJ whole genome shotgun (WGS) entry which is preliminary data.</text>
</comment>
<proteinExistence type="predicted"/>
<dbReference type="GO" id="GO:0003824">
    <property type="term" value="F:catalytic activity"/>
    <property type="evidence" value="ECO:0007669"/>
    <property type="project" value="InterPro"/>
</dbReference>
<evidence type="ECO:0000313" key="3">
    <source>
        <dbReference type="Proteomes" id="UP000027238"/>
    </source>
</evidence>
<dbReference type="InterPro" id="IPR000639">
    <property type="entry name" value="Epox_hydrolase-like"/>
</dbReference>
<dbReference type="PRINTS" id="PR00412">
    <property type="entry name" value="EPOXHYDRLASE"/>
</dbReference>
<gene>
    <name evidence="2" type="ORF">CSUB01_09239</name>
</gene>
<dbReference type="OMA" id="CQTLIIT"/>
<dbReference type="PRINTS" id="PR00111">
    <property type="entry name" value="ABHYDROLASE"/>
</dbReference>
<dbReference type="HOGENOM" id="CLU_020336_50_3_1"/>
<feature type="domain" description="AB hydrolase-1" evidence="1">
    <location>
        <begin position="5"/>
        <end position="228"/>
    </location>
</feature>
<dbReference type="Proteomes" id="UP000027238">
    <property type="component" value="Unassembled WGS sequence"/>
</dbReference>
<keyword evidence="3" id="KW-1185">Reference proteome</keyword>
<accession>A0A066XGC9</accession>
<dbReference type="Gene3D" id="3.40.50.1820">
    <property type="entry name" value="alpha/beta hydrolase"/>
    <property type="match status" value="1"/>
</dbReference>
<dbReference type="InterPro" id="IPR029058">
    <property type="entry name" value="AB_hydrolase_fold"/>
</dbReference>
<protein>
    <recommendedName>
        <fullName evidence="1">AB hydrolase-1 domain-containing protein</fullName>
    </recommendedName>
</protein>
<name>A0A066XGC9_COLSU</name>
<dbReference type="InterPro" id="IPR000073">
    <property type="entry name" value="AB_hydrolase_1"/>
</dbReference>
<dbReference type="AlphaFoldDB" id="A0A066XGC9"/>
<dbReference type="PANTHER" id="PTHR43798">
    <property type="entry name" value="MONOACYLGLYCEROL LIPASE"/>
    <property type="match status" value="1"/>
</dbReference>
<evidence type="ECO:0000259" key="1">
    <source>
        <dbReference type="Pfam" id="PF00561"/>
    </source>
</evidence>
<reference evidence="3" key="1">
    <citation type="journal article" date="2014" name="Genome Announc.">
        <title>Draft genome sequence of Colletotrichum sublineola, a destructive pathogen of cultivated sorghum.</title>
        <authorList>
            <person name="Baroncelli R."/>
            <person name="Sanz-Martin J.M."/>
            <person name="Rech G.E."/>
            <person name="Sukno S.A."/>
            <person name="Thon M.R."/>
        </authorList>
    </citation>
    <scope>NUCLEOTIDE SEQUENCE [LARGE SCALE GENOMIC DNA]</scope>
    <source>
        <strain evidence="3">TX430BB</strain>
    </source>
</reference>